<keyword evidence="1" id="KW-0732">Signal</keyword>
<keyword evidence="4" id="KW-1185">Reference proteome</keyword>
<dbReference type="OrthoDB" id="528490at2759"/>
<dbReference type="Proteomes" id="UP000722791">
    <property type="component" value="Unassembled WGS sequence"/>
</dbReference>
<accession>A0A8J4CVR6</accession>
<dbReference type="PANTHER" id="PTHR34407">
    <property type="entry name" value="EXPRESSED PROTEIN"/>
    <property type="match status" value="1"/>
</dbReference>
<dbReference type="Proteomes" id="UP000747110">
    <property type="component" value="Unassembled WGS sequence"/>
</dbReference>
<gene>
    <name evidence="2" type="ORF">Vretifemale_15812</name>
    <name evidence="3" type="ORF">Vretimale_13067</name>
</gene>
<evidence type="ECO:0000313" key="3">
    <source>
        <dbReference type="EMBL" id="GIM09207.1"/>
    </source>
</evidence>
<evidence type="ECO:0000313" key="4">
    <source>
        <dbReference type="Proteomes" id="UP000747110"/>
    </source>
</evidence>
<proteinExistence type="predicted"/>
<organism evidence="2 4">
    <name type="scientific">Volvox reticuliferus</name>
    <dbReference type="NCBI Taxonomy" id="1737510"/>
    <lineage>
        <taxon>Eukaryota</taxon>
        <taxon>Viridiplantae</taxon>
        <taxon>Chlorophyta</taxon>
        <taxon>core chlorophytes</taxon>
        <taxon>Chlorophyceae</taxon>
        <taxon>CS clade</taxon>
        <taxon>Chlamydomonadales</taxon>
        <taxon>Volvocaceae</taxon>
        <taxon>Volvox</taxon>
    </lineage>
</organism>
<evidence type="ECO:0000313" key="2">
    <source>
        <dbReference type="EMBL" id="GIL87778.1"/>
    </source>
</evidence>
<dbReference type="EMBL" id="BNCP01000041">
    <property type="protein sequence ID" value="GIL87778.1"/>
    <property type="molecule type" value="Genomic_DNA"/>
</dbReference>
<name>A0A8J4CVR6_9CHLO</name>
<feature type="signal peptide" evidence="1">
    <location>
        <begin position="1"/>
        <end position="27"/>
    </location>
</feature>
<dbReference type="AlphaFoldDB" id="A0A8J4CVR6"/>
<comment type="caution">
    <text evidence="2">The sequence shown here is derived from an EMBL/GenBank/DDBJ whole genome shotgun (WGS) entry which is preliminary data.</text>
</comment>
<dbReference type="EMBL" id="BNCQ01000030">
    <property type="protein sequence ID" value="GIM09207.1"/>
    <property type="molecule type" value="Genomic_DNA"/>
</dbReference>
<feature type="chain" id="PRO_5036271567" evidence="1">
    <location>
        <begin position="28"/>
        <end position="260"/>
    </location>
</feature>
<evidence type="ECO:0000256" key="1">
    <source>
        <dbReference type="SAM" id="SignalP"/>
    </source>
</evidence>
<sequence>MAPRDFHRIIACMSLLLLESLLTASAASPLTDFMTFNSITNHGDLAMYSGVFKKLKDKSCLNIIAIGGSVTVRRWTHTLIPDNLRWPALLGDLLNAHFPCNDPAGHVVQNQARGSTSTGLWIEIFTGQQEAWFQGVDLVILETAVNQAAEGKQAQIDAEIIMSMVTKQSRRNMTKSQQEQATTSDGKFVRGFTGTAVMWLVASTRRFTPVWTGVPYERISDAMYAQLPVAQHHGVPIISAIDALGPFPTTELQAWFNETW</sequence>
<dbReference type="SUPFAM" id="SSF52266">
    <property type="entry name" value="SGNH hydrolase"/>
    <property type="match status" value="1"/>
</dbReference>
<reference evidence="2" key="1">
    <citation type="journal article" date="2021" name="Proc. Natl. Acad. Sci. U.S.A.">
        <title>Three genomes in the algal genus Volvox reveal the fate of a haploid sex-determining region after a transition to homothallism.</title>
        <authorList>
            <person name="Yamamoto K."/>
            <person name="Hamaji T."/>
            <person name="Kawai-Toyooka H."/>
            <person name="Matsuzaki R."/>
            <person name="Takahashi F."/>
            <person name="Nishimura Y."/>
            <person name="Kawachi M."/>
            <person name="Noguchi H."/>
            <person name="Minakuchi Y."/>
            <person name="Umen J.G."/>
            <person name="Toyoda A."/>
            <person name="Nozaki H."/>
        </authorList>
    </citation>
    <scope>NUCLEOTIDE SEQUENCE</scope>
    <source>
        <strain evidence="3">NIES-3785</strain>
        <strain evidence="2">NIES-3786</strain>
    </source>
</reference>
<protein>
    <submittedName>
        <fullName evidence="2">Uncharacterized protein</fullName>
    </submittedName>
</protein>
<dbReference type="PANTHER" id="PTHR34407:SF1">
    <property type="entry name" value="SGNH HYDROLASE-TYPE ESTERASE DOMAIN-CONTAINING PROTEIN"/>
    <property type="match status" value="1"/>
</dbReference>